<reference evidence="15" key="1">
    <citation type="journal article" date="2019" name="Int. J. Syst. Evol. Microbiol.">
        <title>The Global Catalogue of Microorganisms (GCM) 10K type strain sequencing project: providing services to taxonomists for standard genome sequencing and annotation.</title>
        <authorList>
            <consortium name="The Broad Institute Genomics Platform"/>
            <consortium name="The Broad Institute Genome Sequencing Center for Infectious Disease"/>
            <person name="Wu L."/>
            <person name="Ma J."/>
        </authorList>
    </citation>
    <scope>NUCLEOTIDE SEQUENCE [LARGE SCALE GENOMIC DNA]</scope>
    <source>
        <strain evidence="15">JCM 18123</strain>
    </source>
</reference>
<dbReference type="PANTHER" id="PTHR45436:SF5">
    <property type="entry name" value="SENSOR HISTIDINE KINASE TRCS"/>
    <property type="match status" value="1"/>
</dbReference>
<keyword evidence="10 11" id="KW-0472">Membrane</keyword>
<dbReference type="InterPro" id="IPR036097">
    <property type="entry name" value="HisK_dim/P_sf"/>
</dbReference>
<dbReference type="PROSITE" id="PS50885">
    <property type="entry name" value="HAMP"/>
    <property type="match status" value="1"/>
</dbReference>
<dbReference type="GO" id="GO:0016301">
    <property type="term" value="F:kinase activity"/>
    <property type="evidence" value="ECO:0007669"/>
    <property type="project" value="UniProtKB-KW"/>
</dbReference>
<evidence type="ECO:0000256" key="8">
    <source>
        <dbReference type="ARBA" id="ARBA00022989"/>
    </source>
</evidence>
<evidence type="ECO:0000256" key="9">
    <source>
        <dbReference type="ARBA" id="ARBA00023012"/>
    </source>
</evidence>
<dbReference type="InterPro" id="IPR005467">
    <property type="entry name" value="His_kinase_dom"/>
</dbReference>
<feature type="transmembrane region" description="Helical" evidence="11">
    <location>
        <begin position="20"/>
        <end position="39"/>
    </location>
</feature>
<gene>
    <name evidence="14" type="ORF">GCM10023224_44650</name>
</gene>
<protein>
    <recommendedName>
        <fullName evidence="3">histidine kinase</fullName>
        <ecNumber evidence="3">2.7.13.3</ecNumber>
    </recommendedName>
</protein>
<evidence type="ECO:0000313" key="14">
    <source>
        <dbReference type="EMBL" id="GAA4954326.1"/>
    </source>
</evidence>
<dbReference type="Pfam" id="PF00672">
    <property type="entry name" value="HAMP"/>
    <property type="match status" value="1"/>
</dbReference>
<evidence type="ECO:0000256" key="2">
    <source>
        <dbReference type="ARBA" id="ARBA00004236"/>
    </source>
</evidence>
<dbReference type="InterPro" id="IPR004358">
    <property type="entry name" value="Sig_transdc_His_kin-like_C"/>
</dbReference>
<dbReference type="SMART" id="SM00387">
    <property type="entry name" value="HATPase_c"/>
    <property type="match status" value="1"/>
</dbReference>
<dbReference type="CDD" id="cd00075">
    <property type="entry name" value="HATPase"/>
    <property type="match status" value="1"/>
</dbReference>
<accession>A0ABP9GW40</accession>
<evidence type="ECO:0000256" key="4">
    <source>
        <dbReference type="ARBA" id="ARBA00022553"/>
    </source>
</evidence>
<dbReference type="SUPFAM" id="SSF158472">
    <property type="entry name" value="HAMP domain-like"/>
    <property type="match status" value="1"/>
</dbReference>
<evidence type="ECO:0000256" key="11">
    <source>
        <dbReference type="SAM" id="Phobius"/>
    </source>
</evidence>
<evidence type="ECO:0000259" key="13">
    <source>
        <dbReference type="PROSITE" id="PS50885"/>
    </source>
</evidence>
<evidence type="ECO:0000256" key="10">
    <source>
        <dbReference type="ARBA" id="ARBA00023136"/>
    </source>
</evidence>
<dbReference type="InterPro" id="IPR003661">
    <property type="entry name" value="HisK_dim/P_dom"/>
</dbReference>
<comment type="subcellular location">
    <subcellularLocation>
        <location evidence="2">Cell membrane</location>
    </subcellularLocation>
</comment>
<dbReference type="InterPro" id="IPR050428">
    <property type="entry name" value="TCS_sensor_his_kinase"/>
</dbReference>
<dbReference type="Pfam" id="PF02518">
    <property type="entry name" value="HATPase_c"/>
    <property type="match status" value="1"/>
</dbReference>
<sequence length="476" mass="50582">MATFPRTRLRSIRARTTAGSVGVAAIILVFTIALTSLLTRGLIEREQTLDAGEAAREVVVDIQHRRFEGPISPRAGVIRIQVVSVDGEVLASSPAASDTEALTGVLPGSGDGPLEDVVCDADPVGCLSVVGYESFDSAYGDVLVYAGVPRSELLTGPRLELILIGLGVAVLASVGGISWWQVGRTLRPVEEVRSGLERITASNPDKRLPVPGTRDEIAALARTANETLRRLETALDRQRGFASDASHELRNPITGLRTRLEVELADPEGGDPVDTLRGALDDTLRLERIVADLLALARLDADAAAAAEPVDLGDLAAAEAGRRDGSLRVDSSVERGTYVYGNRSQLTRLLVNLLANAERHAAGRVLVGVAREGGEDGDGGHDDPREGQAVLRVHDDGNGIPEHDRERIFDRFARLEESRRRDPGGTGLGLAISRETARAMGGTLEAGDSDVLGGAVLTLRLPLYRGGGRGGDRDRR</sequence>
<dbReference type="Pfam" id="PF00512">
    <property type="entry name" value="HisKA"/>
    <property type="match status" value="1"/>
</dbReference>
<dbReference type="InterPro" id="IPR036890">
    <property type="entry name" value="HATPase_C_sf"/>
</dbReference>
<keyword evidence="6 11" id="KW-0812">Transmembrane</keyword>
<dbReference type="CDD" id="cd06225">
    <property type="entry name" value="HAMP"/>
    <property type="match status" value="1"/>
</dbReference>
<feature type="domain" description="HAMP" evidence="13">
    <location>
        <begin position="183"/>
        <end position="236"/>
    </location>
</feature>
<evidence type="ECO:0000313" key="15">
    <source>
        <dbReference type="Proteomes" id="UP001499993"/>
    </source>
</evidence>
<dbReference type="InterPro" id="IPR003660">
    <property type="entry name" value="HAMP_dom"/>
</dbReference>
<evidence type="ECO:0000256" key="1">
    <source>
        <dbReference type="ARBA" id="ARBA00000085"/>
    </source>
</evidence>
<evidence type="ECO:0000256" key="7">
    <source>
        <dbReference type="ARBA" id="ARBA00022777"/>
    </source>
</evidence>
<dbReference type="EC" id="2.7.13.3" evidence="3"/>
<dbReference type="SUPFAM" id="SSF55874">
    <property type="entry name" value="ATPase domain of HSP90 chaperone/DNA topoisomerase II/histidine kinase"/>
    <property type="match status" value="1"/>
</dbReference>
<proteinExistence type="predicted"/>
<dbReference type="SMART" id="SM00304">
    <property type="entry name" value="HAMP"/>
    <property type="match status" value="1"/>
</dbReference>
<keyword evidence="4" id="KW-0597">Phosphoprotein</keyword>
<comment type="caution">
    <text evidence="14">The sequence shown here is derived from an EMBL/GenBank/DDBJ whole genome shotgun (WGS) entry which is preliminary data.</text>
</comment>
<feature type="domain" description="Histidine kinase" evidence="12">
    <location>
        <begin position="244"/>
        <end position="465"/>
    </location>
</feature>
<dbReference type="InterPro" id="IPR003594">
    <property type="entry name" value="HATPase_dom"/>
</dbReference>
<dbReference type="Gene3D" id="3.30.565.10">
    <property type="entry name" value="Histidine kinase-like ATPase, C-terminal domain"/>
    <property type="match status" value="1"/>
</dbReference>
<evidence type="ECO:0000259" key="12">
    <source>
        <dbReference type="PROSITE" id="PS50109"/>
    </source>
</evidence>
<evidence type="ECO:0000256" key="5">
    <source>
        <dbReference type="ARBA" id="ARBA00022679"/>
    </source>
</evidence>
<dbReference type="SUPFAM" id="SSF47384">
    <property type="entry name" value="Homodimeric domain of signal transducing histidine kinase"/>
    <property type="match status" value="1"/>
</dbReference>
<comment type="catalytic activity">
    <reaction evidence="1">
        <text>ATP + protein L-histidine = ADP + protein N-phospho-L-histidine.</text>
        <dbReference type="EC" id="2.7.13.3"/>
    </reaction>
</comment>
<dbReference type="EMBL" id="BAABIK010000032">
    <property type="protein sequence ID" value="GAA4954326.1"/>
    <property type="molecule type" value="Genomic_DNA"/>
</dbReference>
<dbReference type="SMART" id="SM00388">
    <property type="entry name" value="HisKA"/>
    <property type="match status" value="1"/>
</dbReference>
<dbReference type="PROSITE" id="PS50109">
    <property type="entry name" value="HIS_KIN"/>
    <property type="match status" value="1"/>
</dbReference>
<dbReference type="PANTHER" id="PTHR45436">
    <property type="entry name" value="SENSOR HISTIDINE KINASE YKOH"/>
    <property type="match status" value="1"/>
</dbReference>
<dbReference type="Proteomes" id="UP001499993">
    <property type="component" value="Unassembled WGS sequence"/>
</dbReference>
<name>A0ABP9GW40_9ACTN</name>
<dbReference type="PRINTS" id="PR00344">
    <property type="entry name" value="BCTRLSENSOR"/>
</dbReference>
<keyword evidence="9" id="KW-0902">Two-component regulatory system</keyword>
<keyword evidence="5" id="KW-0808">Transferase</keyword>
<dbReference type="RefSeq" id="WP_345558691.1">
    <property type="nucleotide sequence ID" value="NZ_BAABIK010000032.1"/>
</dbReference>
<keyword evidence="15" id="KW-1185">Reference proteome</keyword>
<evidence type="ECO:0000256" key="3">
    <source>
        <dbReference type="ARBA" id="ARBA00012438"/>
    </source>
</evidence>
<evidence type="ECO:0000256" key="6">
    <source>
        <dbReference type="ARBA" id="ARBA00022692"/>
    </source>
</evidence>
<keyword evidence="7 14" id="KW-0418">Kinase</keyword>
<dbReference type="Gene3D" id="1.10.287.130">
    <property type="match status" value="1"/>
</dbReference>
<dbReference type="CDD" id="cd00082">
    <property type="entry name" value="HisKA"/>
    <property type="match status" value="1"/>
</dbReference>
<keyword evidence="8 11" id="KW-1133">Transmembrane helix</keyword>
<organism evidence="14 15">
    <name type="scientific">Streptomonospora halophila</name>
    <dbReference type="NCBI Taxonomy" id="427369"/>
    <lineage>
        <taxon>Bacteria</taxon>
        <taxon>Bacillati</taxon>
        <taxon>Actinomycetota</taxon>
        <taxon>Actinomycetes</taxon>
        <taxon>Streptosporangiales</taxon>
        <taxon>Nocardiopsidaceae</taxon>
        <taxon>Streptomonospora</taxon>
    </lineage>
</organism>